<feature type="region of interest" description="Disordered" evidence="1">
    <location>
        <begin position="587"/>
        <end position="628"/>
    </location>
</feature>
<dbReference type="eggNOG" id="ENOG502QS7P">
    <property type="taxonomic scope" value="Eukaryota"/>
</dbReference>
<dbReference type="PANTHER" id="PTHR33334">
    <property type="entry name" value="PROTEIN LNK1"/>
    <property type="match status" value="1"/>
</dbReference>
<dbReference type="GO" id="GO:0006355">
    <property type="term" value="P:regulation of DNA-templated transcription"/>
    <property type="evidence" value="ECO:0007669"/>
    <property type="project" value="InterPro"/>
</dbReference>
<proteinExistence type="predicted"/>
<accession>B9RGC7</accession>
<reference evidence="3" key="1">
    <citation type="journal article" date="2010" name="Nat. Biotechnol.">
        <title>Draft genome sequence of the oilseed species Ricinus communis.</title>
        <authorList>
            <person name="Chan A.P."/>
            <person name="Crabtree J."/>
            <person name="Zhao Q."/>
            <person name="Lorenzi H."/>
            <person name="Orvis J."/>
            <person name="Puiu D."/>
            <person name="Melake-Berhan A."/>
            <person name="Jones K.M."/>
            <person name="Redman J."/>
            <person name="Chen G."/>
            <person name="Cahoon E.B."/>
            <person name="Gedil M."/>
            <person name="Stanke M."/>
            <person name="Haas B.J."/>
            <person name="Wortman J.R."/>
            <person name="Fraser-Liggett C.M."/>
            <person name="Ravel J."/>
            <person name="Rabinowicz P.D."/>
        </authorList>
    </citation>
    <scope>NUCLEOTIDE SEQUENCE [LARGE SCALE GENOMIC DNA]</scope>
    <source>
        <strain evidence="3">cv. Hale</strain>
    </source>
</reference>
<feature type="compositionally biased region" description="Polar residues" evidence="1">
    <location>
        <begin position="654"/>
        <end position="664"/>
    </location>
</feature>
<evidence type="ECO:0000256" key="1">
    <source>
        <dbReference type="SAM" id="MobiDB-lite"/>
    </source>
</evidence>
<dbReference type="STRING" id="3988.B9RGC7"/>
<keyword evidence="3" id="KW-1185">Reference proteome</keyword>
<evidence type="ECO:0008006" key="4">
    <source>
        <dbReference type="Google" id="ProtNLM"/>
    </source>
</evidence>
<evidence type="ECO:0000313" key="3">
    <source>
        <dbReference type="Proteomes" id="UP000008311"/>
    </source>
</evidence>
<dbReference type="PANTHER" id="PTHR33334:SF5">
    <property type="entry name" value="PROTEIN LNK2"/>
    <property type="match status" value="1"/>
</dbReference>
<feature type="compositionally biased region" description="Basic and acidic residues" evidence="1">
    <location>
        <begin position="101"/>
        <end position="120"/>
    </location>
</feature>
<dbReference type="InParanoid" id="B9RGC7"/>
<dbReference type="InterPro" id="IPR039928">
    <property type="entry name" value="LNK"/>
</dbReference>
<dbReference type="FunCoup" id="B9RGC7">
    <property type="interactions" value="164"/>
</dbReference>
<dbReference type="AlphaFoldDB" id="B9RGC7"/>
<feature type="compositionally biased region" description="Polar residues" evidence="1">
    <location>
        <begin position="600"/>
        <end position="628"/>
    </location>
</feature>
<feature type="region of interest" description="Disordered" evidence="1">
    <location>
        <begin position="643"/>
        <end position="735"/>
    </location>
</feature>
<dbReference type="Proteomes" id="UP000008311">
    <property type="component" value="Unassembled WGS sequence"/>
</dbReference>
<feature type="compositionally biased region" description="Basic and acidic residues" evidence="1">
    <location>
        <begin position="724"/>
        <end position="735"/>
    </location>
</feature>
<evidence type="ECO:0000313" key="2">
    <source>
        <dbReference type="EMBL" id="EEF49582.1"/>
    </source>
</evidence>
<name>B9RGC7_RICCO</name>
<sequence>MDLLEFVYDINKDNRKEAGAGANWILLRKYIGGKQAMLEKVMNRRRAILMRYAAEDLGFRKLTNIIWDEAGESDDHIVPYPGAVEDHSKEKEWSQETNNIKSEEQKAPGPKVDIHGRKLESSSNFNSSEGASASGFGIDSWPNLSLSTAAKTDQDSLDASVSNNLTEITKLESSGGAETVQLDKDSEIFQKGKEQGDFVDYGWASIGSFDDLDRMFSNDDPIFGTVSLSNPDELWSSSKDVTNSPGNSFRIYSDSPTLGLGPLRNTSERFEIKTEYVHDDNHPFTLGYGKVNDPASHGMQNASPVLNQVDFAGGKSKATLKEQICKQKKTMKGRKKLEEQSELALYHDLYGNWSSAGSLPGQFKNQCAPNIVCSPPSILNQPSRLQGPESLQYQQISTSLVASSAYGTVTNPYSAMPVLSQIQSGEFNQSVLSGYEVSSGNANSVNKSADSLVKTQTMTPQEKIEKLRKRQQMQAMLAIQKQQQQFGHQVSCTGQSIAPRGSLENQNQHFEGTDLEVEDLSAFPAFDPNSPLEQDDSSTISLAVNDYSAEDSVLYRLQDIIAKLDVRVRLCIRDSLFRLAQSAMQRHYASDTSSTNNSSRNEQAATKDSTSAHNRNANMSEVETETNPIDRTVAHLLFHRPLELSGKHPDTPESPASTKFSSEQKALGMAKSSIGLPETVKSKQVFSHQGSKSSYPLAEPQPVSQCKSSVCIDTSDNVSNNGPADDRAKDVEASQ</sequence>
<gene>
    <name evidence="2" type="ORF">RCOM_1453000</name>
</gene>
<organism evidence="2 3">
    <name type="scientific">Ricinus communis</name>
    <name type="common">Castor bean</name>
    <dbReference type="NCBI Taxonomy" id="3988"/>
    <lineage>
        <taxon>Eukaryota</taxon>
        <taxon>Viridiplantae</taxon>
        <taxon>Streptophyta</taxon>
        <taxon>Embryophyta</taxon>
        <taxon>Tracheophyta</taxon>
        <taxon>Spermatophyta</taxon>
        <taxon>Magnoliopsida</taxon>
        <taxon>eudicotyledons</taxon>
        <taxon>Gunneridae</taxon>
        <taxon>Pentapetalae</taxon>
        <taxon>rosids</taxon>
        <taxon>fabids</taxon>
        <taxon>Malpighiales</taxon>
        <taxon>Euphorbiaceae</taxon>
        <taxon>Acalyphoideae</taxon>
        <taxon>Acalypheae</taxon>
        <taxon>Ricinus</taxon>
    </lineage>
</organism>
<protein>
    <recommendedName>
        <fullName evidence="4">Protein LNK2</fullName>
    </recommendedName>
</protein>
<feature type="compositionally biased region" description="Low complexity" evidence="1">
    <location>
        <begin position="590"/>
        <end position="599"/>
    </location>
</feature>
<feature type="compositionally biased region" description="Polar residues" evidence="1">
    <location>
        <begin position="702"/>
        <end position="722"/>
    </location>
</feature>
<dbReference type="EMBL" id="EQ973778">
    <property type="protein sequence ID" value="EEF49582.1"/>
    <property type="molecule type" value="Genomic_DNA"/>
</dbReference>
<feature type="region of interest" description="Disordered" evidence="1">
    <location>
        <begin position="86"/>
        <end position="126"/>
    </location>
</feature>
<dbReference type="GO" id="GO:0007623">
    <property type="term" value="P:circadian rhythm"/>
    <property type="evidence" value="ECO:0007669"/>
    <property type="project" value="InterPro"/>
</dbReference>
<feature type="compositionally biased region" description="Polar residues" evidence="1">
    <location>
        <begin position="682"/>
        <end position="694"/>
    </location>
</feature>